<feature type="domain" description="Glycosyltransferase 2-like" evidence="1">
    <location>
        <begin position="331"/>
        <end position="446"/>
    </location>
</feature>
<evidence type="ECO:0000313" key="2">
    <source>
        <dbReference type="EMBL" id="OGK53443.1"/>
    </source>
</evidence>
<name>A0A1F7JCV8_9BACT</name>
<evidence type="ECO:0000259" key="1">
    <source>
        <dbReference type="Pfam" id="PF00535"/>
    </source>
</evidence>
<dbReference type="Gene3D" id="3.90.550.10">
    <property type="entry name" value="Spore Coat Polysaccharide Biosynthesis Protein SpsA, Chain A"/>
    <property type="match status" value="2"/>
</dbReference>
<gene>
    <name evidence="2" type="ORF">A3H78_02820</name>
</gene>
<dbReference type="Pfam" id="PF00535">
    <property type="entry name" value="Glycos_transf_2"/>
    <property type="match status" value="2"/>
</dbReference>
<reference evidence="2 3" key="1">
    <citation type="journal article" date="2016" name="Nat. Commun.">
        <title>Thousands of microbial genomes shed light on interconnected biogeochemical processes in an aquifer system.</title>
        <authorList>
            <person name="Anantharaman K."/>
            <person name="Brown C.T."/>
            <person name="Hug L.A."/>
            <person name="Sharon I."/>
            <person name="Castelle C.J."/>
            <person name="Probst A.J."/>
            <person name="Thomas B.C."/>
            <person name="Singh A."/>
            <person name="Wilkins M.J."/>
            <person name="Karaoz U."/>
            <person name="Brodie E.L."/>
            <person name="Williams K.H."/>
            <person name="Hubbard S.S."/>
            <person name="Banfield J.F."/>
        </authorList>
    </citation>
    <scope>NUCLEOTIDE SEQUENCE [LARGE SCALE GENOMIC DNA]</scope>
</reference>
<organism evidence="2 3">
    <name type="scientific">Candidatus Roizmanbacteria bacterium RIFCSPLOWO2_02_FULL_36_11</name>
    <dbReference type="NCBI Taxonomy" id="1802071"/>
    <lineage>
        <taxon>Bacteria</taxon>
        <taxon>Candidatus Roizmaniibacteriota</taxon>
    </lineage>
</organism>
<dbReference type="InterPro" id="IPR001173">
    <property type="entry name" value="Glyco_trans_2-like"/>
</dbReference>
<dbReference type="PANTHER" id="PTHR43179">
    <property type="entry name" value="RHAMNOSYLTRANSFERASE WBBL"/>
    <property type="match status" value="1"/>
</dbReference>
<dbReference type="Proteomes" id="UP000177418">
    <property type="component" value="Unassembled WGS sequence"/>
</dbReference>
<dbReference type="AlphaFoldDB" id="A0A1F7JCV8"/>
<feature type="domain" description="Glycosyltransferase 2-like" evidence="1">
    <location>
        <begin position="60"/>
        <end position="217"/>
    </location>
</feature>
<protein>
    <recommendedName>
        <fullName evidence="1">Glycosyltransferase 2-like domain-containing protein</fullName>
    </recommendedName>
</protein>
<dbReference type="GO" id="GO:0016757">
    <property type="term" value="F:glycosyltransferase activity"/>
    <property type="evidence" value="ECO:0007669"/>
    <property type="project" value="UniProtKB-KW"/>
</dbReference>
<dbReference type="CDD" id="cd04186">
    <property type="entry name" value="GT_2_like_c"/>
    <property type="match status" value="1"/>
</dbReference>
<dbReference type="CDD" id="cd04184">
    <property type="entry name" value="GT2_RfbC_Mx_like"/>
    <property type="match status" value="1"/>
</dbReference>
<proteinExistence type="predicted"/>
<dbReference type="EMBL" id="MGAV01000019">
    <property type="protein sequence ID" value="OGK53443.1"/>
    <property type="molecule type" value="Genomic_DNA"/>
</dbReference>
<dbReference type="PANTHER" id="PTHR43179:SF7">
    <property type="entry name" value="RHAMNOSYLTRANSFERASE WBBL"/>
    <property type="match status" value="1"/>
</dbReference>
<accession>A0A1F7JCV8</accession>
<dbReference type="SUPFAM" id="SSF53448">
    <property type="entry name" value="Nucleotide-diphospho-sugar transferases"/>
    <property type="match status" value="2"/>
</dbReference>
<sequence>MTISNQLRYSFKKVLIKIFNFPAHRINKNYQQWLKTPLRPAVAKAKAGKQGFGGAGHVISIIVPVFNTPDDFLRQCIESVINQTYENWELILVDDASILPSVKNTVREYTKKDKRVKYLFRQENGNICQASNDGLAVAKGEYIGFLDHDDLLWPNALYEVIKILNQKPHVQFIYTDEDKIEENTGKHVDPFFKPDWSPELLRSVNYINHFTVIKKELISKTGNFRVGYEGAQDWDLYLRVIQLLEKTGFCHPLNPKNPIQHISKILYSWRKSRSSTASRSGAKDKQHAYINQKKVLEDDIKVRNCNGEVTPTKYLGIWNVKYKIKGNPLVSIIIPTKDQYPYISKCLESLIDKSVYRNYELVIVDTGSSDKRVWQLYENIKRKHEKTKMLRWNGEFNFSEVCNYGVKKAHGDYLLLLNNDTEIIEPKWIDYLLGFAQQLLVGAVGAKLLYPNGRIQHAGIIFDPKNKINGLTLPDHAYKCRFNNIDYGLDNPRLYSMNNYLAVTGACLMIDRKKYTNVGGFDGQFQIAFNDVDLCLRLFKKGYFNVCIPDPILIHHESVSVKKLADSSRNSKFFEKELSILHNKWQNNINNDPFTSHNYWKIYHL</sequence>
<dbReference type="InterPro" id="IPR029044">
    <property type="entry name" value="Nucleotide-diphossugar_trans"/>
</dbReference>
<comment type="caution">
    <text evidence="2">The sequence shown here is derived from an EMBL/GenBank/DDBJ whole genome shotgun (WGS) entry which is preliminary data.</text>
</comment>
<evidence type="ECO:0000313" key="3">
    <source>
        <dbReference type="Proteomes" id="UP000177418"/>
    </source>
</evidence>